<dbReference type="Pfam" id="PF04389">
    <property type="entry name" value="Peptidase_M28"/>
    <property type="match status" value="1"/>
</dbReference>
<evidence type="ECO:0000313" key="3">
    <source>
        <dbReference type="Proteomes" id="UP001501138"/>
    </source>
</evidence>
<dbReference type="PANTHER" id="PTHR12147">
    <property type="entry name" value="METALLOPEPTIDASE M28 FAMILY MEMBER"/>
    <property type="match status" value="1"/>
</dbReference>
<dbReference type="Proteomes" id="UP001501138">
    <property type="component" value="Unassembled WGS sequence"/>
</dbReference>
<dbReference type="PROSITE" id="PS51318">
    <property type="entry name" value="TAT"/>
    <property type="match status" value="1"/>
</dbReference>
<dbReference type="Gene3D" id="3.50.30.30">
    <property type="match status" value="1"/>
</dbReference>
<sequence>MTARIAGSSRTPSDLTRRTALALLGAGAAGAVAAPAWGVDGRRPATMSSPRLTPWDRQVLAKVDVGNALDHLHHLTERIGQRYSGTPAEGRAARYLAGVLDDYGYDVETPSFAVPDRYLGEIRSPALDDTLCWGVGAASAGAMDAQVSGPLLVAPSADPRDLPADLGGAVVLRAIDVADESLTTFAQVAQERGAGALIWTRIDGIAPRQSSTFVPALVAGATPVTIPVVGVGQVQKHALLASAAAGPVTLDVTTTHHRSLTSSNVIGTRRGTGMPGRVRPKVMVCAHYDSVIGAKGANDDGSGTVLTLELARALRRVPVEADLQFALWGSEEVGLVGSRNYVASLDDDARAGIRGVFNNDMVGTSWDPAERYWVLSYDGQPNVVNAEVLAAGRRLGYDARMSDVTQRGSSDHQSFQEVGVPSGNFTWRAAESPALLEPPYHSSDDTIARNISPERLAVSIEIIGCATFALARG</sequence>
<dbReference type="InterPro" id="IPR045175">
    <property type="entry name" value="M28_fam"/>
</dbReference>
<name>A0ABN2J3B2_9MICO</name>
<keyword evidence="3" id="KW-1185">Reference proteome</keyword>
<dbReference type="InterPro" id="IPR007484">
    <property type="entry name" value="Peptidase_M28"/>
</dbReference>
<dbReference type="Gene3D" id="3.40.630.10">
    <property type="entry name" value="Zn peptidases"/>
    <property type="match status" value="1"/>
</dbReference>
<dbReference type="SUPFAM" id="SSF53187">
    <property type="entry name" value="Zn-dependent exopeptidases"/>
    <property type="match status" value="1"/>
</dbReference>
<organism evidence="2 3">
    <name type="scientific">Isoptericola hypogeus</name>
    <dbReference type="NCBI Taxonomy" id="300179"/>
    <lineage>
        <taxon>Bacteria</taxon>
        <taxon>Bacillati</taxon>
        <taxon>Actinomycetota</taxon>
        <taxon>Actinomycetes</taxon>
        <taxon>Micrococcales</taxon>
        <taxon>Promicromonosporaceae</taxon>
        <taxon>Isoptericola</taxon>
    </lineage>
</organism>
<comment type="caution">
    <text evidence="2">The sequence shown here is derived from an EMBL/GenBank/DDBJ whole genome shotgun (WGS) entry which is preliminary data.</text>
</comment>
<dbReference type="PANTHER" id="PTHR12147:SF26">
    <property type="entry name" value="PEPTIDASE M28 DOMAIN-CONTAINING PROTEIN"/>
    <property type="match status" value="1"/>
</dbReference>
<evidence type="ECO:0000259" key="1">
    <source>
        <dbReference type="Pfam" id="PF04389"/>
    </source>
</evidence>
<dbReference type="EMBL" id="BAAAPM010000003">
    <property type="protein sequence ID" value="GAA1717136.1"/>
    <property type="molecule type" value="Genomic_DNA"/>
</dbReference>
<protein>
    <submittedName>
        <fullName evidence="2">M28 family metallopeptidase</fullName>
    </submittedName>
</protein>
<dbReference type="InterPro" id="IPR006311">
    <property type="entry name" value="TAT_signal"/>
</dbReference>
<dbReference type="RefSeq" id="WP_344246516.1">
    <property type="nucleotide sequence ID" value="NZ_BAAAPM010000003.1"/>
</dbReference>
<gene>
    <name evidence="2" type="ORF">GCM10009809_11420</name>
</gene>
<reference evidence="2 3" key="1">
    <citation type="journal article" date="2019" name="Int. J. Syst. Evol. Microbiol.">
        <title>The Global Catalogue of Microorganisms (GCM) 10K type strain sequencing project: providing services to taxonomists for standard genome sequencing and annotation.</title>
        <authorList>
            <consortium name="The Broad Institute Genomics Platform"/>
            <consortium name="The Broad Institute Genome Sequencing Center for Infectious Disease"/>
            <person name="Wu L."/>
            <person name="Ma J."/>
        </authorList>
    </citation>
    <scope>NUCLEOTIDE SEQUENCE [LARGE SCALE GENOMIC DNA]</scope>
    <source>
        <strain evidence="2 3">JCM 15589</strain>
    </source>
</reference>
<proteinExistence type="predicted"/>
<feature type="domain" description="Peptidase M28" evidence="1">
    <location>
        <begin position="264"/>
        <end position="459"/>
    </location>
</feature>
<evidence type="ECO:0000313" key="2">
    <source>
        <dbReference type="EMBL" id="GAA1717136.1"/>
    </source>
</evidence>
<accession>A0ABN2J3B2</accession>